<sequence>MLMRGLCLIFFLLFLICTACQKKDNNWFTIEKLDHKTYRIREKQSSQNNSSYLIVGDKEALLFDSGSGENKTGDIKALVDSLVGVPVTLLHSHFHFDHIGNSNAFPEIALPDLPALQTRLDQDSCIHLSEKESLSPETYILKIKKRCPLNTEFDLGNRKISIYHTPGHSPWSFTIVDKRGSYLFVGDLAYKGLLLVNNLEEYQNSLNQLIHLCDSSYQIYAAHGNEDLLYSDLDKIRLALKAFQNTKPSPRKEIELFGNRKEMYVIDGIPFIYDVTGNYLK</sequence>
<comment type="caution">
    <text evidence="3">The sequence shown here is derived from an EMBL/GenBank/DDBJ whole genome shotgun (WGS) entry which is preliminary data.</text>
</comment>
<comment type="similarity">
    <text evidence="1">Belongs to the metallo-beta-lactamase superfamily. Class-B beta-lactamase family.</text>
</comment>
<organism evidence="3 4">
    <name type="scientific">Ancylomarina salipaludis</name>
    <dbReference type="NCBI Taxonomy" id="2501299"/>
    <lineage>
        <taxon>Bacteria</taxon>
        <taxon>Pseudomonadati</taxon>
        <taxon>Bacteroidota</taxon>
        <taxon>Bacteroidia</taxon>
        <taxon>Marinilabiliales</taxon>
        <taxon>Marinifilaceae</taxon>
        <taxon>Ancylomarina</taxon>
    </lineage>
</organism>
<protein>
    <submittedName>
        <fullName evidence="3">MBL fold metallo-hydrolase</fullName>
    </submittedName>
</protein>
<dbReference type="SMART" id="SM00849">
    <property type="entry name" value="Lactamase_B"/>
    <property type="match status" value="1"/>
</dbReference>
<gene>
    <name evidence="3" type="ORF">EO244_11815</name>
</gene>
<dbReference type="SUPFAM" id="SSF56281">
    <property type="entry name" value="Metallo-hydrolase/oxidoreductase"/>
    <property type="match status" value="1"/>
</dbReference>
<dbReference type="PANTHER" id="PTHR42951:SF4">
    <property type="entry name" value="ACYL-COENZYME A THIOESTERASE MBLAC2"/>
    <property type="match status" value="1"/>
</dbReference>
<keyword evidence="3" id="KW-0378">Hydrolase</keyword>
<dbReference type="InterPro" id="IPR050855">
    <property type="entry name" value="NDM-1-like"/>
</dbReference>
<reference evidence="3 4" key="1">
    <citation type="submission" date="2019-01" db="EMBL/GenBank/DDBJ databases">
        <title>Ancylomarina salipaludis sp. nov., isolated from a salt marsh.</title>
        <authorList>
            <person name="Yoon J.-H."/>
        </authorList>
    </citation>
    <scope>NUCLEOTIDE SEQUENCE [LARGE SCALE GENOMIC DNA]</scope>
    <source>
        <strain evidence="3 4">SHSM-M15</strain>
    </source>
</reference>
<dbReference type="InterPro" id="IPR036866">
    <property type="entry name" value="RibonucZ/Hydroxyglut_hydro"/>
</dbReference>
<dbReference type="PANTHER" id="PTHR42951">
    <property type="entry name" value="METALLO-BETA-LACTAMASE DOMAIN-CONTAINING"/>
    <property type="match status" value="1"/>
</dbReference>
<dbReference type="EMBL" id="SAXA01000010">
    <property type="protein sequence ID" value="RXQ92229.1"/>
    <property type="molecule type" value="Genomic_DNA"/>
</dbReference>
<dbReference type="Pfam" id="PF00753">
    <property type="entry name" value="Lactamase_B"/>
    <property type="match status" value="1"/>
</dbReference>
<dbReference type="AlphaFoldDB" id="A0A4Q1JK03"/>
<dbReference type="OrthoDB" id="9802248at2"/>
<dbReference type="Proteomes" id="UP000289703">
    <property type="component" value="Unassembled WGS sequence"/>
</dbReference>
<evidence type="ECO:0000259" key="2">
    <source>
        <dbReference type="SMART" id="SM00849"/>
    </source>
</evidence>
<proteinExistence type="inferred from homology"/>
<dbReference type="GO" id="GO:0017001">
    <property type="term" value="P:antibiotic catabolic process"/>
    <property type="evidence" value="ECO:0007669"/>
    <property type="project" value="UniProtKB-ARBA"/>
</dbReference>
<evidence type="ECO:0000313" key="3">
    <source>
        <dbReference type="EMBL" id="RXQ92229.1"/>
    </source>
</evidence>
<dbReference type="GO" id="GO:0016787">
    <property type="term" value="F:hydrolase activity"/>
    <property type="evidence" value="ECO:0007669"/>
    <property type="project" value="UniProtKB-KW"/>
</dbReference>
<keyword evidence="4" id="KW-1185">Reference proteome</keyword>
<dbReference type="Gene3D" id="3.60.15.10">
    <property type="entry name" value="Ribonuclease Z/Hydroxyacylglutathione hydrolase-like"/>
    <property type="match status" value="1"/>
</dbReference>
<evidence type="ECO:0000256" key="1">
    <source>
        <dbReference type="ARBA" id="ARBA00005250"/>
    </source>
</evidence>
<dbReference type="InterPro" id="IPR001279">
    <property type="entry name" value="Metallo-B-lactamas"/>
</dbReference>
<accession>A0A4Q1JK03</accession>
<feature type="domain" description="Metallo-beta-lactamase" evidence="2">
    <location>
        <begin position="48"/>
        <end position="223"/>
    </location>
</feature>
<name>A0A4Q1JK03_9BACT</name>
<evidence type="ECO:0000313" key="4">
    <source>
        <dbReference type="Proteomes" id="UP000289703"/>
    </source>
</evidence>